<protein>
    <submittedName>
        <fullName evidence="1">Uncharacterized protein</fullName>
    </submittedName>
</protein>
<accession>A0A1B6IGE3</accession>
<feature type="non-terminal residue" evidence="1">
    <location>
        <position position="223"/>
    </location>
</feature>
<dbReference type="EMBL" id="GECU01021704">
    <property type="protein sequence ID" value="JAS86002.1"/>
    <property type="molecule type" value="Transcribed_RNA"/>
</dbReference>
<dbReference type="AlphaFoldDB" id="A0A1B6IGE3"/>
<proteinExistence type="predicted"/>
<organism evidence="1">
    <name type="scientific">Homalodisca liturata</name>
    <dbReference type="NCBI Taxonomy" id="320908"/>
    <lineage>
        <taxon>Eukaryota</taxon>
        <taxon>Metazoa</taxon>
        <taxon>Ecdysozoa</taxon>
        <taxon>Arthropoda</taxon>
        <taxon>Hexapoda</taxon>
        <taxon>Insecta</taxon>
        <taxon>Pterygota</taxon>
        <taxon>Neoptera</taxon>
        <taxon>Paraneoptera</taxon>
        <taxon>Hemiptera</taxon>
        <taxon>Auchenorrhyncha</taxon>
        <taxon>Membracoidea</taxon>
        <taxon>Cicadellidae</taxon>
        <taxon>Cicadellinae</taxon>
        <taxon>Proconiini</taxon>
        <taxon>Homalodisca</taxon>
    </lineage>
</organism>
<gene>
    <name evidence="1" type="ORF">g.2755</name>
</gene>
<name>A0A1B6IGE3_9HEMI</name>
<evidence type="ECO:0000313" key="1">
    <source>
        <dbReference type="EMBL" id="JAS86002.1"/>
    </source>
</evidence>
<feature type="non-terminal residue" evidence="1">
    <location>
        <position position="1"/>
    </location>
</feature>
<sequence>FNWRSNHPTDALTKENVAPILKHVVDEVKPQTLTNGFRACGLFPWNCNSIDYTKCLGKTQMKIVPLSGKDVVTLDQFEGIVGDEMIEKFRNIEKVVSENNEPPLFFTLYRVWEEFSRNKQPQKFGSPHAVMELNPHSPKNVTDVCVPDRPIVKDATQLMLQKQQNYDPEINLPAPDVSANALKNDTTYLQQSKCETMYNNVNVKLDHNYTTPEKKLSEGSRVA</sequence>
<reference evidence="1" key="1">
    <citation type="submission" date="2015-11" db="EMBL/GenBank/DDBJ databases">
        <title>De novo transcriptome assembly of four potential Pierce s Disease insect vectors from Arizona vineyards.</title>
        <authorList>
            <person name="Tassone E.E."/>
        </authorList>
    </citation>
    <scope>NUCLEOTIDE SEQUENCE</scope>
</reference>